<dbReference type="Proteomes" id="UP000886752">
    <property type="component" value="Unassembled WGS sequence"/>
</dbReference>
<feature type="coiled-coil region" evidence="1">
    <location>
        <begin position="121"/>
        <end position="180"/>
    </location>
</feature>
<reference evidence="4" key="2">
    <citation type="submission" date="2021-04" db="EMBL/GenBank/DDBJ databases">
        <authorList>
            <person name="Gilroy R."/>
        </authorList>
    </citation>
    <scope>NUCLEOTIDE SEQUENCE</scope>
    <source>
        <strain evidence="4">ChiHecec2B26-446</strain>
    </source>
</reference>
<feature type="region of interest" description="Disordered" evidence="2">
    <location>
        <begin position="257"/>
        <end position="352"/>
    </location>
</feature>
<gene>
    <name evidence="4" type="ORF">H9894_00820</name>
</gene>
<feature type="coiled-coil region" evidence="1">
    <location>
        <begin position="42"/>
        <end position="97"/>
    </location>
</feature>
<protein>
    <recommendedName>
        <fullName evidence="3">C4-type zinc ribbon domain-containing protein</fullName>
    </recommendedName>
</protein>
<dbReference type="AlphaFoldDB" id="A0A9D1PV81"/>
<feature type="domain" description="C4-type zinc ribbon" evidence="3">
    <location>
        <begin position="209"/>
        <end position="239"/>
    </location>
</feature>
<reference evidence="4" key="1">
    <citation type="journal article" date="2021" name="PeerJ">
        <title>Extensive microbial diversity within the chicken gut microbiome revealed by metagenomics and culture.</title>
        <authorList>
            <person name="Gilroy R."/>
            <person name="Ravi A."/>
            <person name="Getino M."/>
            <person name="Pursley I."/>
            <person name="Horton D.L."/>
            <person name="Alikhan N.F."/>
            <person name="Baker D."/>
            <person name="Gharbi K."/>
            <person name="Hall N."/>
            <person name="Watson M."/>
            <person name="Adriaenssens E.M."/>
            <person name="Foster-Nyarko E."/>
            <person name="Jarju S."/>
            <person name="Secka A."/>
            <person name="Antonio M."/>
            <person name="Oren A."/>
            <person name="Chaudhuri R.R."/>
            <person name="La Ragione R."/>
            <person name="Hildebrand F."/>
            <person name="Pallen M.J."/>
        </authorList>
    </citation>
    <scope>NUCLEOTIDE SEQUENCE</scope>
    <source>
        <strain evidence="4">ChiHecec2B26-446</strain>
    </source>
</reference>
<name>A0A9D1PV81_9BACT</name>
<dbReference type="EMBL" id="DXHV01000010">
    <property type="protein sequence ID" value="HIV99725.1"/>
    <property type="molecule type" value="Genomic_DNA"/>
</dbReference>
<proteinExistence type="predicted"/>
<evidence type="ECO:0000256" key="2">
    <source>
        <dbReference type="SAM" id="MobiDB-lite"/>
    </source>
</evidence>
<sequence length="352" mass="40879">MPQTTDNHAFYLAQIHQLKQLQKVDDIIYDINKVIVQAPKELKTLEEKFARVEMQRDRIMDKIRHLREQDMRLTREMEEESERLKKSKDKLMATGNEREYNAVTREIETMEKMSQPREDERVALLDELKIQESMLEDVERDYTDLKVQVESRKVSMEEDLKKAQARLAELDKERLECCKDIPKPIFQRYEFIRMRLEHPVIVSLSDAICPSCHIAVPPQTFNDLLRGGQILSCPNCQRLIVWRDDYIADDPQAQAEVAAQKEQEASKPVHKKTSMGRSAALERDFKDEKEDVDFGSTTGDDFDEHLHDTSIESDLSNMSRMADVSDLADMSEMTGLADLGDDSEEAEHDKRD</sequence>
<dbReference type="InterPro" id="IPR003743">
    <property type="entry name" value="Zf-RING_7"/>
</dbReference>
<accession>A0A9D1PV81</accession>
<evidence type="ECO:0000256" key="1">
    <source>
        <dbReference type="SAM" id="Coils"/>
    </source>
</evidence>
<dbReference type="Gene3D" id="1.10.287.1490">
    <property type="match status" value="1"/>
</dbReference>
<dbReference type="Pfam" id="PF02591">
    <property type="entry name" value="Zn_ribbon_9"/>
    <property type="match status" value="1"/>
</dbReference>
<evidence type="ECO:0000313" key="5">
    <source>
        <dbReference type="Proteomes" id="UP000886752"/>
    </source>
</evidence>
<evidence type="ECO:0000313" key="4">
    <source>
        <dbReference type="EMBL" id="HIV99725.1"/>
    </source>
</evidence>
<keyword evidence="1" id="KW-0175">Coiled coil</keyword>
<evidence type="ECO:0000259" key="3">
    <source>
        <dbReference type="Pfam" id="PF02591"/>
    </source>
</evidence>
<comment type="caution">
    <text evidence="4">The sequence shown here is derived from an EMBL/GenBank/DDBJ whole genome shotgun (WGS) entry which is preliminary data.</text>
</comment>
<organism evidence="4 5">
    <name type="scientific">Candidatus Desulfovibrio intestinipullorum</name>
    <dbReference type="NCBI Taxonomy" id="2838536"/>
    <lineage>
        <taxon>Bacteria</taxon>
        <taxon>Pseudomonadati</taxon>
        <taxon>Thermodesulfobacteriota</taxon>
        <taxon>Desulfovibrionia</taxon>
        <taxon>Desulfovibrionales</taxon>
        <taxon>Desulfovibrionaceae</taxon>
        <taxon>Desulfovibrio</taxon>
    </lineage>
</organism>
<feature type="compositionally biased region" description="Basic and acidic residues" evidence="2">
    <location>
        <begin position="280"/>
        <end position="289"/>
    </location>
</feature>